<organism evidence="2 3">
    <name type="scientific">Streptomyces actuosus</name>
    <dbReference type="NCBI Taxonomy" id="1885"/>
    <lineage>
        <taxon>Bacteria</taxon>
        <taxon>Bacillati</taxon>
        <taxon>Actinomycetota</taxon>
        <taxon>Actinomycetes</taxon>
        <taxon>Kitasatosporales</taxon>
        <taxon>Streptomycetaceae</taxon>
        <taxon>Streptomyces</taxon>
    </lineage>
</organism>
<feature type="chain" id="PRO_5045953331" description="Sensor domain-containing protein" evidence="1">
    <location>
        <begin position="22"/>
        <end position="244"/>
    </location>
</feature>
<evidence type="ECO:0000313" key="2">
    <source>
        <dbReference type="EMBL" id="MBN0044936.1"/>
    </source>
</evidence>
<keyword evidence="3" id="KW-1185">Reference proteome</keyword>
<feature type="signal peptide" evidence="1">
    <location>
        <begin position="1"/>
        <end position="21"/>
    </location>
</feature>
<proteinExistence type="predicted"/>
<reference evidence="2 3" key="1">
    <citation type="submission" date="2021-02" db="EMBL/GenBank/DDBJ databases">
        <title>Whole genome sequencing of Streptomyces actuosus VRA1.</title>
        <authorList>
            <person name="Sen G."/>
            <person name="Sen A."/>
        </authorList>
    </citation>
    <scope>NUCLEOTIDE SEQUENCE [LARGE SCALE GENOMIC DNA]</scope>
    <source>
        <strain evidence="2 3">VRA1</strain>
    </source>
</reference>
<evidence type="ECO:0008006" key="4">
    <source>
        <dbReference type="Google" id="ProtNLM"/>
    </source>
</evidence>
<sequence length="244" mass="24478">MRLLSRALQALALAALPLALAACSTGATGTAASGASSSAPAAENPNAGLLTGTELKEALAPASYFPSGFAAQADLTRDSGGHYRAPATKSAAKPDCTHLGYTSWVDLTGIEGVSFAQSTYINDATSAELDQEIDVYRGDTAADVMKGLAAVVAACPTYHETEPDSTVKVTGAANSGTGDETYTITLTDPAWESGTTLIATRVGTAVVTVLSTDGADDGAASAKKLAGQIVTSLKSRTDTAAGQG</sequence>
<gene>
    <name evidence="2" type="ORF">JS756_12620</name>
</gene>
<dbReference type="EMBL" id="JAFFZS010000008">
    <property type="protein sequence ID" value="MBN0044936.1"/>
    <property type="molecule type" value="Genomic_DNA"/>
</dbReference>
<evidence type="ECO:0000313" key="3">
    <source>
        <dbReference type="Proteomes" id="UP000788262"/>
    </source>
</evidence>
<comment type="caution">
    <text evidence="2">The sequence shown here is derived from an EMBL/GenBank/DDBJ whole genome shotgun (WGS) entry which is preliminary data.</text>
</comment>
<dbReference type="RefSeq" id="WP_205383157.1">
    <property type="nucleotide sequence ID" value="NZ_JAFFZS010000008.1"/>
</dbReference>
<accession>A0ABS2VPC6</accession>
<name>A0ABS2VPC6_STRAS</name>
<evidence type="ECO:0000256" key="1">
    <source>
        <dbReference type="SAM" id="SignalP"/>
    </source>
</evidence>
<keyword evidence="1" id="KW-0732">Signal</keyword>
<dbReference type="PROSITE" id="PS51257">
    <property type="entry name" value="PROKAR_LIPOPROTEIN"/>
    <property type="match status" value="1"/>
</dbReference>
<dbReference type="Proteomes" id="UP000788262">
    <property type="component" value="Unassembled WGS sequence"/>
</dbReference>
<protein>
    <recommendedName>
        <fullName evidence="4">Sensor domain-containing protein</fullName>
    </recommendedName>
</protein>